<organism evidence="4 5">
    <name type="scientific">Salinibacillus aidingensis</name>
    <dbReference type="NCBI Taxonomy" id="237684"/>
    <lineage>
        <taxon>Bacteria</taxon>
        <taxon>Bacillati</taxon>
        <taxon>Bacillota</taxon>
        <taxon>Bacilli</taxon>
        <taxon>Bacillales</taxon>
        <taxon>Bacillaceae</taxon>
        <taxon>Salinibacillus</taxon>
    </lineage>
</organism>
<dbReference type="InterPro" id="IPR029058">
    <property type="entry name" value="AB_hydrolase_fold"/>
</dbReference>
<evidence type="ECO:0000313" key="5">
    <source>
        <dbReference type="Proteomes" id="UP001500880"/>
    </source>
</evidence>
<proteinExistence type="inferred from homology"/>
<dbReference type="PANTHER" id="PTHR43798">
    <property type="entry name" value="MONOACYLGLYCEROL LIPASE"/>
    <property type="match status" value="1"/>
</dbReference>
<dbReference type="PRINTS" id="PR00111">
    <property type="entry name" value="ABHYDROLASE"/>
</dbReference>
<feature type="domain" description="AB hydrolase-1" evidence="3">
    <location>
        <begin position="24"/>
        <end position="128"/>
    </location>
</feature>
<comment type="similarity">
    <text evidence="1">Belongs to the peptidase S33 family.</text>
</comment>
<protein>
    <submittedName>
        <fullName evidence="4">Alpha/beta hydrolase</fullName>
    </submittedName>
</protein>
<dbReference type="Gene3D" id="3.40.50.1820">
    <property type="entry name" value="alpha/beta hydrolase"/>
    <property type="match status" value="1"/>
</dbReference>
<name>A0ABN1BA99_9BACI</name>
<dbReference type="GO" id="GO:0016787">
    <property type="term" value="F:hydrolase activity"/>
    <property type="evidence" value="ECO:0007669"/>
    <property type="project" value="UniProtKB-KW"/>
</dbReference>
<gene>
    <name evidence="4" type="ORF">GCM10008986_20050</name>
</gene>
<evidence type="ECO:0000256" key="1">
    <source>
        <dbReference type="ARBA" id="ARBA00010088"/>
    </source>
</evidence>
<keyword evidence="5" id="KW-1185">Reference proteome</keyword>
<accession>A0ABN1BA99</accession>
<dbReference type="InterPro" id="IPR050266">
    <property type="entry name" value="AB_hydrolase_sf"/>
</dbReference>
<evidence type="ECO:0000256" key="2">
    <source>
        <dbReference type="ARBA" id="ARBA00022801"/>
    </source>
</evidence>
<dbReference type="Proteomes" id="UP001500880">
    <property type="component" value="Unassembled WGS sequence"/>
</dbReference>
<comment type="caution">
    <text evidence="4">The sequence shown here is derived from an EMBL/GenBank/DDBJ whole genome shotgun (WGS) entry which is preliminary data.</text>
</comment>
<dbReference type="PRINTS" id="PR00793">
    <property type="entry name" value="PROAMNOPTASE"/>
</dbReference>
<evidence type="ECO:0000313" key="4">
    <source>
        <dbReference type="EMBL" id="GAA0493570.1"/>
    </source>
</evidence>
<dbReference type="Pfam" id="PF00561">
    <property type="entry name" value="Abhydrolase_1"/>
    <property type="match status" value="1"/>
</dbReference>
<dbReference type="EMBL" id="BAAADO010000004">
    <property type="protein sequence ID" value="GAA0493570.1"/>
    <property type="molecule type" value="Genomic_DNA"/>
</dbReference>
<dbReference type="PANTHER" id="PTHR43798:SF31">
    <property type="entry name" value="AB HYDROLASE SUPERFAMILY PROTEIN YCLE"/>
    <property type="match status" value="1"/>
</dbReference>
<dbReference type="InterPro" id="IPR002410">
    <property type="entry name" value="Peptidase_S33"/>
</dbReference>
<sequence>MVEFKITENNHTFNGYHLGNRNLPILVCLHGMTGDLNSFLGLINFLSKDFHLILLDSPGHGKTEPFKKEEDYRFSSVVKRIDKVLNRIVNKPFYIMGHSWGADLALSYAKKFPDKVKGVVLIDGGYVFPEHVDGMTEEKALLGWEEYIKSSRYNSWNEVVKTYQDYTTKEWGKSLDSIIHSNFKQVSGKYVLKADSFSILASIKAFFKEPCSTTFGSIECPVLLFYATIPETDSSRNKGIQKIQKSIKDVKIVGIKNTKHNIHWDNPNVVAKELLMWRQQKET</sequence>
<dbReference type="RefSeq" id="WP_343840426.1">
    <property type="nucleotide sequence ID" value="NZ_BAAADO010000004.1"/>
</dbReference>
<dbReference type="SUPFAM" id="SSF53474">
    <property type="entry name" value="alpha/beta-Hydrolases"/>
    <property type="match status" value="1"/>
</dbReference>
<dbReference type="InterPro" id="IPR000073">
    <property type="entry name" value="AB_hydrolase_1"/>
</dbReference>
<evidence type="ECO:0000259" key="3">
    <source>
        <dbReference type="Pfam" id="PF00561"/>
    </source>
</evidence>
<reference evidence="4 5" key="1">
    <citation type="journal article" date="2019" name="Int. J. Syst. Evol. Microbiol.">
        <title>The Global Catalogue of Microorganisms (GCM) 10K type strain sequencing project: providing services to taxonomists for standard genome sequencing and annotation.</title>
        <authorList>
            <consortium name="The Broad Institute Genomics Platform"/>
            <consortium name="The Broad Institute Genome Sequencing Center for Infectious Disease"/>
            <person name="Wu L."/>
            <person name="Ma J."/>
        </authorList>
    </citation>
    <scope>NUCLEOTIDE SEQUENCE [LARGE SCALE GENOMIC DNA]</scope>
    <source>
        <strain evidence="4 5">JCM 12389</strain>
    </source>
</reference>
<keyword evidence="2 4" id="KW-0378">Hydrolase</keyword>